<evidence type="ECO:0000259" key="3">
    <source>
        <dbReference type="Pfam" id="PF15888"/>
    </source>
</evidence>
<feature type="compositionally biased region" description="Polar residues" evidence="1">
    <location>
        <begin position="780"/>
        <end position="790"/>
    </location>
</feature>
<feature type="region of interest" description="Disordered" evidence="1">
    <location>
        <begin position="172"/>
        <end position="207"/>
    </location>
</feature>
<feature type="compositionally biased region" description="Low complexity" evidence="1">
    <location>
        <begin position="585"/>
        <end position="597"/>
    </location>
</feature>
<feature type="compositionally biased region" description="Low complexity" evidence="1">
    <location>
        <begin position="801"/>
        <end position="814"/>
    </location>
</feature>
<feature type="domain" description="Folded gastrulation N-terminal" evidence="3">
    <location>
        <begin position="51"/>
        <end position="137"/>
    </location>
</feature>
<feature type="chain" id="PRO_5035639248" description="Folded gastrulation N-terminal domain-containing protein" evidence="2">
    <location>
        <begin position="28"/>
        <end position="823"/>
    </location>
</feature>
<feature type="compositionally biased region" description="Polar residues" evidence="1">
    <location>
        <begin position="196"/>
        <end position="207"/>
    </location>
</feature>
<organism evidence="4">
    <name type="scientific">Cacopsylla melanoneura</name>
    <dbReference type="NCBI Taxonomy" id="428564"/>
    <lineage>
        <taxon>Eukaryota</taxon>
        <taxon>Metazoa</taxon>
        <taxon>Ecdysozoa</taxon>
        <taxon>Arthropoda</taxon>
        <taxon>Hexapoda</taxon>
        <taxon>Insecta</taxon>
        <taxon>Pterygota</taxon>
        <taxon>Neoptera</taxon>
        <taxon>Paraneoptera</taxon>
        <taxon>Hemiptera</taxon>
        <taxon>Sternorrhyncha</taxon>
        <taxon>Psylloidea</taxon>
        <taxon>Psyllidae</taxon>
        <taxon>Psyllinae</taxon>
        <taxon>Cacopsylla</taxon>
    </lineage>
</organism>
<feature type="compositionally biased region" description="Polar residues" evidence="1">
    <location>
        <begin position="711"/>
        <end position="728"/>
    </location>
</feature>
<accession>A0A8D8X3B3</accession>
<evidence type="ECO:0000256" key="2">
    <source>
        <dbReference type="SAM" id="SignalP"/>
    </source>
</evidence>
<proteinExistence type="predicted"/>
<feature type="region of interest" description="Disordered" evidence="1">
    <location>
        <begin position="127"/>
        <end position="153"/>
    </location>
</feature>
<dbReference type="AlphaFoldDB" id="A0A8D8X3B3"/>
<reference evidence="4" key="1">
    <citation type="submission" date="2021-05" db="EMBL/GenBank/DDBJ databases">
        <authorList>
            <person name="Alioto T."/>
            <person name="Alioto T."/>
            <person name="Gomez Garrido J."/>
        </authorList>
    </citation>
    <scope>NUCLEOTIDE SEQUENCE</scope>
</reference>
<feature type="region of interest" description="Disordered" evidence="1">
    <location>
        <begin position="450"/>
        <end position="473"/>
    </location>
</feature>
<dbReference type="EMBL" id="HBUF01259031">
    <property type="protein sequence ID" value="CAG6682396.1"/>
    <property type="molecule type" value="Transcribed_RNA"/>
</dbReference>
<sequence length="823" mass="91597">MSPASAKFKKSISLLFIFNLGVWIVVGSKLENPDWTMWIDTEDGQLSNKRITAKSVFIAPPITKCPEGHRVDHAGHCVKIATINHANQWQFFMDKLNFKFGKKPEANAVVANSDPFKLNIPIFNPVQESTTKKNNATNKPESANNSQKPEMTTRKQPHFTNLFDMQTTFTTNGKTTDFPSTNTNSQQTESTTKTEVWNQSTKPLPEYTTVNNDKIESVMWMTEKPKRGHAETITANNTVAQTDEGQSLPTTVEMSNLTTQESGENSTTPLFTGQTPPLFEKLGTGTTVQSYSTSNVNTETVYPSSHPPSTLYDNTKTVTPTIPTSSSEKYNSVTTGDTVVSTIQTQSLPNGNNGVTSTTTTDSPFLIIVTDTNNHIVNTNENEPVETDYILISNSSALSHVNKPDEMVGDVNNSHKKNEVKIVDKICIDTELCNDEIEVPYFESTKTIRNNNPKVVSNNTNSEPSRNSTSAESVSKIINLLQNMKFDETGPSWQATDAESSIPTIQLNMSSNDDKLSLDSSHVYESLKMPPSSSSKVESPAKSGNKKKTETSTVQNLVHIVHPTPAAGHYSSTPVYNPSKKSPASPTTQRSPTLTTTKRIFTHSQPYTDDSNSNVYNLMYSIQPQQQPSNVDYPNSNEYLFGSSSSQMEPQYSSYDTSSYVRFPNEQQSQPYSSKQHPNSKFSVDFQNTFGSDESHQGGASGNGFIRFPTISRTPASTFNSRWSNTRWPPQAEPGQFDNSWNSRWPPHQQQQQQQQMNSNAKNNAGGAYPHYFPPGQPHVPTSQYQPPRSTDSKPAPIFLHQQQHHQQQQQQQQIEYQNSMLL</sequence>
<feature type="compositionally biased region" description="Polar residues" evidence="1">
    <location>
        <begin position="463"/>
        <end position="473"/>
    </location>
</feature>
<feature type="region of interest" description="Disordered" evidence="1">
    <location>
        <begin position="688"/>
        <end position="823"/>
    </location>
</feature>
<dbReference type="EMBL" id="HBUF01259028">
    <property type="protein sequence ID" value="CAG6682387.1"/>
    <property type="molecule type" value="Transcribed_RNA"/>
</dbReference>
<name>A0A8D8X3B3_9HEMI</name>
<dbReference type="Pfam" id="PF15888">
    <property type="entry name" value="FOG_N"/>
    <property type="match status" value="1"/>
</dbReference>
<feature type="compositionally biased region" description="Polar residues" evidence="1">
    <location>
        <begin position="598"/>
        <end position="609"/>
    </location>
</feature>
<feature type="compositionally biased region" description="Low complexity" evidence="1">
    <location>
        <begin position="450"/>
        <end position="462"/>
    </location>
</feature>
<evidence type="ECO:0000256" key="1">
    <source>
        <dbReference type="SAM" id="MobiDB-lite"/>
    </source>
</evidence>
<dbReference type="EMBL" id="HBUF01259029">
    <property type="protein sequence ID" value="CAG6682390.1"/>
    <property type="molecule type" value="Transcribed_RNA"/>
</dbReference>
<feature type="region of interest" description="Disordered" evidence="1">
    <location>
        <begin position="525"/>
        <end position="609"/>
    </location>
</feature>
<feature type="compositionally biased region" description="Low complexity" evidence="1">
    <location>
        <begin position="172"/>
        <end position="195"/>
    </location>
</feature>
<feature type="compositionally biased region" description="Polar residues" evidence="1">
    <location>
        <begin position="570"/>
        <end position="584"/>
    </location>
</feature>
<protein>
    <recommendedName>
        <fullName evidence="3">Folded gastrulation N-terminal domain-containing protein</fullName>
    </recommendedName>
</protein>
<feature type="compositionally biased region" description="Low complexity" evidence="1">
    <location>
        <begin position="528"/>
        <end position="543"/>
    </location>
</feature>
<feature type="compositionally biased region" description="Polar residues" evidence="1">
    <location>
        <begin position="127"/>
        <end position="150"/>
    </location>
</feature>
<dbReference type="EMBL" id="HBUF01259030">
    <property type="protein sequence ID" value="CAG6682393.1"/>
    <property type="molecule type" value="Transcribed_RNA"/>
</dbReference>
<feature type="signal peptide" evidence="2">
    <location>
        <begin position="1"/>
        <end position="27"/>
    </location>
</feature>
<dbReference type="EMBL" id="HBUF01259032">
    <property type="protein sequence ID" value="CAG6682399.1"/>
    <property type="molecule type" value="Transcribed_RNA"/>
</dbReference>
<evidence type="ECO:0000313" key="4">
    <source>
        <dbReference type="EMBL" id="CAG6682393.1"/>
    </source>
</evidence>
<dbReference type="InterPro" id="IPR031761">
    <property type="entry name" value="FOG_N"/>
</dbReference>
<keyword evidence="2" id="KW-0732">Signal</keyword>